<dbReference type="EC" id="2.7.13.3" evidence="3"/>
<dbReference type="CDD" id="cd06225">
    <property type="entry name" value="HAMP"/>
    <property type="match status" value="1"/>
</dbReference>
<dbReference type="InterPro" id="IPR036890">
    <property type="entry name" value="HATPase_C_sf"/>
</dbReference>
<keyword evidence="4" id="KW-1003">Cell membrane</keyword>
<evidence type="ECO:0000256" key="7">
    <source>
        <dbReference type="ARBA" id="ARBA00022679"/>
    </source>
</evidence>
<dbReference type="PROSITE" id="PS50109">
    <property type="entry name" value="HIS_KIN"/>
    <property type="match status" value="1"/>
</dbReference>
<dbReference type="SUPFAM" id="SSF47384">
    <property type="entry name" value="Homodimeric domain of signal transducing histidine kinase"/>
    <property type="match status" value="1"/>
</dbReference>
<dbReference type="SUPFAM" id="SSF158472">
    <property type="entry name" value="HAMP domain-like"/>
    <property type="match status" value="1"/>
</dbReference>
<name>A0A212JI25_9PROT</name>
<dbReference type="EMBL" id="FLUO01000001">
    <property type="protein sequence ID" value="SBV98895.1"/>
    <property type="molecule type" value="Genomic_DNA"/>
</dbReference>
<keyword evidence="7" id="KW-0808">Transferase</keyword>
<dbReference type="SMART" id="SM00304">
    <property type="entry name" value="HAMP"/>
    <property type="match status" value="1"/>
</dbReference>
<dbReference type="Pfam" id="PF00512">
    <property type="entry name" value="HisKA"/>
    <property type="match status" value="1"/>
</dbReference>
<comment type="subcellular location">
    <subcellularLocation>
        <location evidence="2">Cell inner membrane</location>
        <topology evidence="2">Multi-pass membrane protein</topology>
    </subcellularLocation>
</comment>
<sequence length="503" mass="56032">MRIRLFPRGLAGQLTMLLLGALVVAQTVAFQVVHDERKIAQRTVYKSQVLERIAAASRLILESPAELRPQILRALQTEDMRFWISTSPLVTVDPADEESLRVQRRLAGLLSESYAELRLRIQTELPDAPPPPPHMAMHRDLAPPPPPDADDRMPRSARGWRRCIDETTGFVDVDCVKRWRATRGLEQQRNPFVIAAAASMRLPDSLWLNAETSLDMPPLQWGWPSLLTFVLSALLIAAVAVVTVRRITRPLNRLAAAAEKLGRGEAVADVPETGPDQFRATTRAFNLMNRRLQRFVSDRMRFLAAVSHDLRTPLTSLRLRSEFIDDDETRTRMLATLDEMTQMVDAVLDFVREDTRAESTDRVDFASLVESVCDDFSDLGLPVELTPPPKLPEVVCRPLSIKRALRNLIDNAVKYGNRAVVSVEAARGGVTIHVDDDGPGLTDAEIERIFDPFVRIESSRNRETGGVGLGLSIARSIAQSHGGRIAAARRAEGGMRMSLFLPL</sequence>
<evidence type="ECO:0000256" key="14">
    <source>
        <dbReference type="ARBA" id="ARBA00023136"/>
    </source>
</evidence>
<evidence type="ECO:0000313" key="19">
    <source>
        <dbReference type="EMBL" id="SBV98895.1"/>
    </source>
</evidence>
<dbReference type="SMART" id="SM00387">
    <property type="entry name" value="HATPase_c"/>
    <property type="match status" value="1"/>
</dbReference>
<keyword evidence="6" id="KW-0597">Phosphoprotein</keyword>
<evidence type="ECO:0000259" key="18">
    <source>
        <dbReference type="PROSITE" id="PS50885"/>
    </source>
</evidence>
<dbReference type="PANTHER" id="PTHR44936:SF5">
    <property type="entry name" value="SENSOR HISTIDINE KINASE ENVZ"/>
    <property type="match status" value="1"/>
</dbReference>
<evidence type="ECO:0000256" key="2">
    <source>
        <dbReference type="ARBA" id="ARBA00004429"/>
    </source>
</evidence>
<evidence type="ECO:0000256" key="8">
    <source>
        <dbReference type="ARBA" id="ARBA00022692"/>
    </source>
</evidence>
<accession>A0A212JI25</accession>
<evidence type="ECO:0000256" key="1">
    <source>
        <dbReference type="ARBA" id="ARBA00000085"/>
    </source>
</evidence>
<keyword evidence="9" id="KW-0547">Nucleotide-binding</keyword>
<dbReference type="PRINTS" id="PR00344">
    <property type="entry name" value="BCTRLSENSOR"/>
</dbReference>
<dbReference type="AlphaFoldDB" id="A0A212JI25"/>
<evidence type="ECO:0000256" key="11">
    <source>
        <dbReference type="ARBA" id="ARBA00022840"/>
    </source>
</evidence>
<dbReference type="PANTHER" id="PTHR44936">
    <property type="entry name" value="SENSOR PROTEIN CREC"/>
    <property type="match status" value="1"/>
</dbReference>
<keyword evidence="10 19" id="KW-0418">Kinase</keyword>
<evidence type="ECO:0000256" key="3">
    <source>
        <dbReference type="ARBA" id="ARBA00012438"/>
    </source>
</evidence>
<dbReference type="SUPFAM" id="SSF55874">
    <property type="entry name" value="ATPase domain of HSP90 chaperone/DNA topoisomerase II/histidine kinase"/>
    <property type="match status" value="1"/>
</dbReference>
<reference evidence="19" key="1">
    <citation type="submission" date="2016-04" db="EMBL/GenBank/DDBJ databases">
        <authorList>
            <person name="Evans L.H."/>
            <person name="Alamgir A."/>
            <person name="Owens N."/>
            <person name="Weber N.D."/>
            <person name="Virtaneva K."/>
            <person name="Barbian K."/>
            <person name="Babar A."/>
            <person name="Rosenke K."/>
        </authorList>
    </citation>
    <scope>NUCLEOTIDE SEQUENCE</scope>
    <source>
        <strain evidence="19">86</strain>
    </source>
</reference>
<dbReference type="InterPro" id="IPR005467">
    <property type="entry name" value="His_kinase_dom"/>
</dbReference>
<dbReference type="CDD" id="cd00082">
    <property type="entry name" value="HisKA"/>
    <property type="match status" value="1"/>
</dbReference>
<feature type="domain" description="HAMP" evidence="18">
    <location>
        <begin position="245"/>
        <end position="297"/>
    </location>
</feature>
<evidence type="ECO:0000259" key="17">
    <source>
        <dbReference type="PROSITE" id="PS50109"/>
    </source>
</evidence>
<comment type="catalytic activity">
    <reaction evidence="1">
        <text>ATP + protein L-histidine = ADP + protein N-phospho-L-histidine.</text>
        <dbReference type="EC" id="2.7.13.3"/>
    </reaction>
</comment>
<keyword evidence="5" id="KW-0997">Cell inner membrane</keyword>
<dbReference type="GO" id="GO:0005886">
    <property type="term" value="C:plasma membrane"/>
    <property type="evidence" value="ECO:0007669"/>
    <property type="project" value="UniProtKB-SubCell"/>
</dbReference>
<gene>
    <name evidence="19" type="ORF">KL86APRO_11070</name>
</gene>
<organism evidence="19">
    <name type="scientific">uncultured Alphaproteobacteria bacterium</name>
    <dbReference type="NCBI Taxonomy" id="91750"/>
    <lineage>
        <taxon>Bacteria</taxon>
        <taxon>Pseudomonadati</taxon>
        <taxon>Pseudomonadota</taxon>
        <taxon>Alphaproteobacteria</taxon>
        <taxon>environmental samples</taxon>
    </lineage>
</organism>
<evidence type="ECO:0000256" key="10">
    <source>
        <dbReference type="ARBA" id="ARBA00022777"/>
    </source>
</evidence>
<evidence type="ECO:0000256" key="5">
    <source>
        <dbReference type="ARBA" id="ARBA00022519"/>
    </source>
</evidence>
<dbReference type="Gene3D" id="3.30.565.10">
    <property type="entry name" value="Histidine kinase-like ATPase, C-terminal domain"/>
    <property type="match status" value="1"/>
</dbReference>
<evidence type="ECO:0000256" key="9">
    <source>
        <dbReference type="ARBA" id="ARBA00022741"/>
    </source>
</evidence>
<dbReference type="GO" id="GO:0000155">
    <property type="term" value="F:phosphorelay sensor kinase activity"/>
    <property type="evidence" value="ECO:0007669"/>
    <property type="project" value="InterPro"/>
</dbReference>
<dbReference type="InterPro" id="IPR050980">
    <property type="entry name" value="2C_sensor_his_kinase"/>
</dbReference>
<keyword evidence="13" id="KW-0902">Two-component regulatory system</keyword>
<evidence type="ECO:0000256" key="16">
    <source>
        <dbReference type="SAM" id="Phobius"/>
    </source>
</evidence>
<dbReference type="InterPro" id="IPR003660">
    <property type="entry name" value="HAMP_dom"/>
</dbReference>
<dbReference type="Pfam" id="PF00672">
    <property type="entry name" value="HAMP"/>
    <property type="match status" value="1"/>
</dbReference>
<dbReference type="SMART" id="SM00388">
    <property type="entry name" value="HisKA"/>
    <property type="match status" value="1"/>
</dbReference>
<keyword evidence="8 16" id="KW-0812">Transmembrane</keyword>
<evidence type="ECO:0000256" key="6">
    <source>
        <dbReference type="ARBA" id="ARBA00022553"/>
    </source>
</evidence>
<dbReference type="Pfam" id="PF02518">
    <property type="entry name" value="HATPase_c"/>
    <property type="match status" value="1"/>
</dbReference>
<proteinExistence type="predicted"/>
<dbReference type="GO" id="GO:0005524">
    <property type="term" value="F:ATP binding"/>
    <property type="evidence" value="ECO:0007669"/>
    <property type="project" value="UniProtKB-KW"/>
</dbReference>
<protein>
    <recommendedName>
        <fullName evidence="3">histidine kinase</fullName>
        <ecNumber evidence="3">2.7.13.3</ecNumber>
    </recommendedName>
</protein>
<feature type="domain" description="Histidine kinase" evidence="17">
    <location>
        <begin position="305"/>
        <end position="503"/>
    </location>
</feature>
<evidence type="ECO:0000256" key="4">
    <source>
        <dbReference type="ARBA" id="ARBA00022475"/>
    </source>
</evidence>
<evidence type="ECO:0000256" key="13">
    <source>
        <dbReference type="ARBA" id="ARBA00023012"/>
    </source>
</evidence>
<feature type="transmembrane region" description="Helical" evidence="16">
    <location>
        <begin position="221"/>
        <end position="244"/>
    </location>
</feature>
<feature type="region of interest" description="Disordered" evidence="15">
    <location>
        <begin position="126"/>
        <end position="155"/>
    </location>
</feature>
<keyword evidence="12 16" id="KW-1133">Transmembrane helix</keyword>
<evidence type="ECO:0000256" key="15">
    <source>
        <dbReference type="SAM" id="MobiDB-lite"/>
    </source>
</evidence>
<dbReference type="InterPro" id="IPR004358">
    <property type="entry name" value="Sig_transdc_His_kin-like_C"/>
</dbReference>
<dbReference type="InterPro" id="IPR003594">
    <property type="entry name" value="HATPase_dom"/>
</dbReference>
<dbReference type="InterPro" id="IPR036097">
    <property type="entry name" value="HisK_dim/P_sf"/>
</dbReference>
<keyword evidence="14 16" id="KW-0472">Membrane</keyword>
<evidence type="ECO:0000256" key="12">
    <source>
        <dbReference type="ARBA" id="ARBA00022989"/>
    </source>
</evidence>
<dbReference type="PROSITE" id="PS50885">
    <property type="entry name" value="HAMP"/>
    <property type="match status" value="1"/>
</dbReference>
<dbReference type="Gene3D" id="1.10.287.130">
    <property type="match status" value="1"/>
</dbReference>
<keyword evidence="11" id="KW-0067">ATP-binding</keyword>
<dbReference type="Gene3D" id="1.10.8.500">
    <property type="entry name" value="HAMP domain in histidine kinase"/>
    <property type="match status" value="1"/>
</dbReference>
<dbReference type="InterPro" id="IPR003661">
    <property type="entry name" value="HisK_dim/P_dom"/>
</dbReference>